<feature type="chain" id="PRO_5046749301" evidence="1">
    <location>
        <begin position="25"/>
        <end position="177"/>
    </location>
</feature>
<protein>
    <submittedName>
        <fullName evidence="2">Uncharacterized protein</fullName>
    </submittedName>
</protein>
<keyword evidence="1" id="KW-0732">Signal</keyword>
<keyword evidence="3" id="KW-1185">Reference proteome</keyword>
<evidence type="ECO:0000313" key="3">
    <source>
        <dbReference type="Proteomes" id="UP001484535"/>
    </source>
</evidence>
<gene>
    <name evidence="2" type="ORF">ABDJ38_14130</name>
</gene>
<name>A0ABV0D0D3_9SPHN</name>
<reference evidence="2 3" key="1">
    <citation type="submission" date="2024-05" db="EMBL/GenBank/DDBJ databases">
        <authorList>
            <person name="Park S."/>
        </authorList>
    </citation>
    <scope>NUCLEOTIDE SEQUENCE [LARGE SCALE GENOMIC DNA]</scope>
    <source>
        <strain evidence="2 3">DGU5</strain>
    </source>
</reference>
<proteinExistence type="predicted"/>
<feature type="signal peptide" evidence="1">
    <location>
        <begin position="1"/>
        <end position="24"/>
    </location>
</feature>
<comment type="caution">
    <text evidence="2">The sequence shown here is derived from an EMBL/GenBank/DDBJ whole genome shotgun (WGS) entry which is preliminary data.</text>
</comment>
<organism evidence="2 3">
    <name type="scientific">Aurantiacibacter flavus</name>
    <dbReference type="NCBI Taxonomy" id="3145232"/>
    <lineage>
        <taxon>Bacteria</taxon>
        <taxon>Pseudomonadati</taxon>
        <taxon>Pseudomonadota</taxon>
        <taxon>Alphaproteobacteria</taxon>
        <taxon>Sphingomonadales</taxon>
        <taxon>Erythrobacteraceae</taxon>
        <taxon>Aurantiacibacter</taxon>
    </lineage>
</organism>
<evidence type="ECO:0000313" key="2">
    <source>
        <dbReference type="EMBL" id="MEN7538316.1"/>
    </source>
</evidence>
<sequence>MMKTLEAAAAMVAVMAAAGSPARAQDEDYRAIVIIMRACSQIEDVAARVTCYDNNIAARTAPAARSAPRPAPVPAPAPAAAVASDFGAENLPEVRQAARESRGDDEIVRRVRRADEIEPGLYLLTLDDNSKWRFSESMGLSYFPPGARSEVRIERGALGSYRLYADGQRAVRVMRVR</sequence>
<accession>A0ABV0D0D3</accession>
<evidence type="ECO:0000256" key="1">
    <source>
        <dbReference type="SAM" id="SignalP"/>
    </source>
</evidence>
<dbReference type="RefSeq" id="WP_346785775.1">
    <property type="nucleotide sequence ID" value="NZ_JBDLBR010000005.1"/>
</dbReference>
<dbReference type="Proteomes" id="UP001484535">
    <property type="component" value="Unassembled WGS sequence"/>
</dbReference>
<dbReference type="EMBL" id="JBDLBR010000005">
    <property type="protein sequence ID" value="MEN7538316.1"/>
    <property type="molecule type" value="Genomic_DNA"/>
</dbReference>